<dbReference type="Proteomes" id="UP001437256">
    <property type="component" value="Unassembled WGS sequence"/>
</dbReference>
<gene>
    <name evidence="1" type="ORF">AAF712_012553</name>
</gene>
<sequence>MSNNPPPYTGIPTLYDETHHGKWYMQPEVASMGNLANLMGYLEHHGPHTDGSFAITVAGGNVTLVSKKLYESIPEQHRPPLDTTANVQTVSFLMGSPQQALGSTIMPVVLTNATTGRKFCIKLYALVMENLLMGMFIGRGDKTIFARSIWEDGQVTYLLQLGNEEIPVVHRLQR</sequence>
<proteinExistence type="predicted"/>
<comment type="caution">
    <text evidence="1">The sequence shown here is derived from an EMBL/GenBank/DDBJ whole genome shotgun (WGS) entry which is preliminary data.</text>
</comment>
<evidence type="ECO:0000313" key="2">
    <source>
        <dbReference type="Proteomes" id="UP001437256"/>
    </source>
</evidence>
<dbReference type="EMBL" id="JBBXMP010000166">
    <property type="protein sequence ID" value="KAL0060676.1"/>
    <property type="molecule type" value="Genomic_DNA"/>
</dbReference>
<evidence type="ECO:0000313" key="1">
    <source>
        <dbReference type="EMBL" id="KAL0060676.1"/>
    </source>
</evidence>
<accession>A0ABR2ZI78</accession>
<reference evidence="1 2" key="1">
    <citation type="submission" date="2024-05" db="EMBL/GenBank/DDBJ databases">
        <title>A draft genome resource for the thread blight pathogen Marasmius tenuissimus strain MS-2.</title>
        <authorList>
            <person name="Yulfo-Soto G.E."/>
            <person name="Baruah I.K."/>
            <person name="Amoako-Attah I."/>
            <person name="Bukari Y."/>
            <person name="Meinhardt L.W."/>
            <person name="Bailey B.A."/>
            <person name="Cohen S.P."/>
        </authorList>
    </citation>
    <scope>NUCLEOTIDE SEQUENCE [LARGE SCALE GENOMIC DNA]</scope>
    <source>
        <strain evidence="1 2">MS-2</strain>
    </source>
</reference>
<keyword evidence="2" id="KW-1185">Reference proteome</keyword>
<protein>
    <submittedName>
        <fullName evidence="1">Uncharacterized protein</fullName>
    </submittedName>
</protein>
<organism evidence="1 2">
    <name type="scientific">Marasmius tenuissimus</name>
    <dbReference type="NCBI Taxonomy" id="585030"/>
    <lineage>
        <taxon>Eukaryota</taxon>
        <taxon>Fungi</taxon>
        <taxon>Dikarya</taxon>
        <taxon>Basidiomycota</taxon>
        <taxon>Agaricomycotina</taxon>
        <taxon>Agaricomycetes</taxon>
        <taxon>Agaricomycetidae</taxon>
        <taxon>Agaricales</taxon>
        <taxon>Marasmiineae</taxon>
        <taxon>Marasmiaceae</taxon>
        <taxon>Marasmius</taxon>
    </lineage>
</organism>
<name>A0ABR2ZI78_9AGAR</name>